<dbReference type="RefSeq" id="WP_169561705.1">
    <property type="nucleotide sequence ID" value="NZ_BSNF01000008.1"/>
</dbReference>
<dbReference type="EMBL" id="BSNF01000008">
    <property type="protein sequence ID" value="GLQ07650.1"/>
    <property type="molecule type" value="Genomic_DNA"/>
</dbReference>
<comment type="caution">
    <text evidence="1">The sequence shown here is derived from an EMBL/GenBank/DDBJ whole genome shotgun (WGS) entry which is preliminary data.</text>
</comment>
<proteinExistence type="predicted"/>
<evidence type="ECO:0000313" key="2">
    <source>
        <dbReference type="Proteomes" id="UP001161409"/>
    </source>
</evidence>
<dbReference type="Pfam" id="PF02620">
    <property type="entry name" value="YceD"/>
    <property type="match status" value="1"/>
</dbReference>
<sequence length="189" mass="20672">MKEAGEEFARWVNVERLGRDVLRFDVEASEDQRLALAKSLNILAVSSFRTAGEVRRSETTGQVEVSGTVAAEVSQACVVTLEPVVQKIEEAFNVCYTFDAAEAGVDEVEHSMSLEDSDLPELIVDNKIDVVHTAAEQIALVMDPYPRAETIDASSAAGYLHDADGDMAEEGKVETYKPFADLKSLMDKK</sequence>
<dbReference type="Proteomes" id="UP001161409">
    <property type="component" value="Unassembled WGS sequence"/>
</dbReference>
<dbReference type="InterPro" id="IPR003772">
    <property type="entry name" value="YceD"/>
</dbReference>
<gene>
    <name evidence="1" type="ORF">GCM10007924_28710</name>
</gene>
<organism evidence="1 2">
    <name type="scientific">Sneathiella chinensis</name>
    <dbReference type="NCBI Taxonomy" id="349750"/>
    <lineage>
        <taxon>Bacteria</taxon>
        <taxon>Pseudomonadati</taxon>
        <taxon>Pseudomonadota</taxon>
        <taxon>Alphaproteobacteria</taxon>
        <taxon>Sneathiellales</taxon>
        <taxon>Sneathiellaceae</taxon>
        <taxon>Sneathiella</taxon>
    </lineage>
</organism>
<protein>
    <recommendedName>
        <fullName evidence="3">DUF177 domain-containing protein</fullName>
    </recommendedName>
</protein>
<reference evidence="1" key="2">
    <citation type="submission" date="2023-01" db="EMBL/GenBank/DDBJ databases">
        <title>Draft genome sequence of Sneathiella chinensis strain NBRC 103408.</title>
        <authorList>
            <person name="Sun Q."/>
            <person name="Mori K."/>
        </authorList>
    </citation>
    <scope>NUCLEOTIDE SEQUENCE</scope>
    <source>
        <strain evidence="1">NBRC 103408</strain>
    </source>
</reference>
<evidence type="ECO:0008006" key="3">
    <source>
        <dbReference type="Google" id="ProtNLM"/>
    </source>
</evidence>
<accession>A0ABQ5U673</accession>
<reference evidence="1" key="1">
    <citation type="journal article" date="2014" name="Int. J. Syst. Evol. Microbiol.">
        <title>Complete genome of a new Firmicutes species belonging to the dominant human colonic microbiota ('Ruminococcus bicirculans') reveals two chromosomes and a selective capacity to utilize plant glucans.</title>
        <authorList>
            <consortium name="NISC Comparative Sequencing Program"/>
            <person name="Wegmann U."/>
            <person name="Louis P."/>
            <person name="Goesmann A."/>
            <person name="Henrissat B."/>
            <person name="Duncan S.H."/>
            <person name="Flint H.J."/>
        </authorList>
    </citation>
    <scope>NUCLEOTIDE SEQUENCE</scope>
    <source>
        <strain evidence="1">NBRC 103408</strain>
    </source>
</reference>
<name>A0ABQ5U673_9PROT</name>
<evidence type="ECO:0000313" key="1">
    <source>
        <dbReference type="EMBL" id="GLQ07650.1"/>
    </source>
</evidence>
<keyword evidence="2" id="KW-1185">Reference proteome</keyword>